<evidence type="ECO:0000256" key="4">
    <source>
        <dbReference type="ARBA" id="ARBA00022692"/>
    </source>
</evidence>
<keyword evidence="3" id="KW-1003">Cell membrane</keyword>
<dbReference type="PROSITE" id="PS51013">
    <property type="entry name" value="PANNEXIN"/>
    <property type="match status" value="1"/>
</dbReference>
<evidence type="ECO:0000256" key="3">
    <source>
        <dbReference type="ARBA" id="ARBA00022475"/>
    </source>
</evidence>
<comment type="function">
    <text evidence="9">Structural component of the gap junctions.</text>
</comment>
<dbReference type="PRINTS" id="PR01262">
    <property type="entry name" value="INNEXIN"/>
</dbReference>
<evidence type="ECO:0000256" key="5">
    <source>
        <dbReference type="ARBA" id="ARBA00022989"/>
    </source>
</evidence>
<dbReference type="EMBL" id="JQ231015">
    <property type="protein sequence ID" value="AFC34070.1"/>
    <property type="molecule type" value="mRNA"/>
</dbReference>
<keyword evidence="7 9" id="KW-0472">Membrane</keyword>
<dbReference type="AlphaFoldDB" id="H9C4Q9"/>
<evidence type="ECO:0000256" key="1">
    <source>
        <dbReference type="ARBA" id="ARBA00004651"/>
    </source>
</evidence>
<keyword evidence="2 9" id="KW-0813">Transport</keyword>
<evidence type="ECO:0000256" key="6">
    <source>
        <dbReference type="ARBA" id="ARBA00023065"/>
    </source>
</evidence>
<keyword evidence="5 9" id="KW-1133">Transmembrane helix</keyword>
<evidence type="ECO:0000313" key="10">
    <source>
        <dbReference type="EMBL" id="AFC34070.1"/>
    </source>
</evidence>
<dbReference type="GO" id="GO:0005886">
    <property type="term" value="C:plasma membrane"/>
    <property type="evidence" value="ECO:0007669"/>
    <property type="project" value="UniProtKB-SubCell"/>
</dbReference>
<evidence type="ECO:0000256" key="9">
    <source>
        <dbReference type="RuleBase" id="RU010713"/>
    </source>
</evidence>
<feature type="transmembrane region" description="Helical" evidence="9">
    <location>
        <begin position="286"/>
        <end position="314"/>
    </location>
</feature>
<gene>
    <name evidence="9" type="primary">inx</name>
</gene>
<dbReference type="InterPro" id="IPR000990">
    <property type="entry name" value="Innexin"/>
</dbReference>
<dbReference type="Pfam" id="PF00876">
    <property type="entry name" value="Innexin"/>
    <property type="match status" value="1"/>
</dbReference>
<sequence length="399" mass="46894">MDKIIGVVSGIPLAKGRFDDDFADRLSYRYTVSMLIIFAIIVSTKQYVGDPIQCWVPAHFTPNHEEYTNDFCWIRNTYYLPYDEYVPKEHEGRQIIPYYQWIPLILLVQALCFYLPILQWRTFSGRSGIDVNHIVEAGRMFTYAEHAEKRVDTLNHMALILNRYLSSQKAIKTGCTLSLKHVFSRTCCLFVGRRYGNFLVTLYLFIKFIMLTNVLAQLFLLDSFMGIDSHAYGFHVLASVLQGDDWTTSPRFPRITMCDLKVRRLGNVQRYTVQCVLPINLFNEKIYLFIWFWMIFVVIATAASLLTWILRIIFRVDRYRYVKKHLKLADKIQKDWDRKYVVKFVDDYLRQDGVLIIRLIGHNTNALTVTEFVCSLWELYKAKCLALEKTIEKKDPEAL</sequence>
<comment type="similarity">
    <text evidence="9">Belongs to the pannexin family.</text>
</comment>
<keyword evidence="8 9" id="KW-0407">Ion channel</keyword>
<name>H9C4Q9_9ANNE</name>
<reference evidence="10" key="1">
    <citation type="journal article" date="2012" name="Dev. Genes Evol.">
        <title>The medicinal leech genome encodes 21 innexin genes: different combinations are expressed by identified central neurons.</title>
        <authorList>
            <person name="Kandarian B."/>
            <person name="Sethi J."/>
            <person name="Wu A."/>
            <person name="Baker M."/>
            <person name="Yazdani N."/>
            <person name="Kym E."/>
            <person name="Sanchez A."/>
            <person name="Edsall L."/>
            <person name="Gaasterland T."/>
            <person name="Macagno E."/>
        </authorList>
    </citation>
    <scope>NUCLEOTIDE SEQUENCE</scope>
</reference>
<organism evidence="10">
    <name type="scientific">Hirudo verbana</name>
    <dbReference type="NCBI Taxonomy" id="311461"/>
    <lineage>
        <taxon>Eukaryota</taxon>
        <taxon>Metazoa</taxon>
        <taxon>Spiralia</taxon>
        <taxon>Lophotrochozoa</taxon>
        <taxon>Annelida</taxon>
        <taxon>Clitellata</taxon>
        <taxon>Hirudinea</taxon>
        <taxon>Hirudinida</taxon>
        <taxon>Hirudiniformes</taxon>
        <taxon>Hirudinidae</taxon>
        <taxon>Hirudo</taxon>
    </lineage>
</organism>
<accession>H9C4Q9</accession>
<keyword evidence="4 9" id="KW-0812">Transmembrane</keyword>
<comment type="subcellular location">
    <subcellularLocation>
        <location evidence="1 9">Cell membrane</location>
        <topology evidence="1 9">Multi-pass membrane protein</topology>
    </subcellularLocation>
</comment>
<evidence type="ECO:0000256" key="7">
    <source>
        <dbReference type="ARBA" id="ARBA00023136"/>
    </source>
</evidence>
<dbReference type="GO" id="GO:0034220">
    <property type="term" value="P:monoatomic ion transmembrane transport"/>
    <property type="evidence" value="ECO:0007669"/>
    <property type="project" value="UniProtKB-KW"/>
</dbReference>
<proteinExistence type="evidence at transcript level"/>
<protein>
    <recommendedName>
        <fullName evidence="9">Innexin</fullName>
    </recommendedName>
</protein>
<feature type="transmembrane region" description="Helical" evidence="9">
    <location>
        <begin position="198"/>
        <end position="220"/>
    </location>
</feature>
<evidence type="ECO:0000256" key="8">
    <source>
        <dbReference type="ARBA" id="ARBA00023303"/>
    </source>
</evidence>
<dbReference type="PANTHER" id="PTHR11893">
    <property type="entry name" value="INNEXIN"/>
    <property type="match status" value="1"/>
</dbReference>
<feature type="transmembrane region" description="Helical" evidence="9">
    <location>
        <begin position="26"/>
        <end position="43"/>
    </location>
</feature>
<keyword evidence="6 9" id="KW-0406">Ion transport</keyword>
<dbReference type="GO" id="GO:0005921">
    <property type="term" value="C:gap junction"/>
    <property type="evidence" value="ECO:0007669"/>
    <property type="project" value="UniProtKB-UniRule"/>
</dbReference>
<feature type="transmembrane region" description="Helical" evidence="9">
    <location>
        <begin position="98"/>
        <end position="117"/>
    </location>
</feature>
<dbReference type="PANTHER" id="PTHR11893:SF36">
    <property type="entry name" value="INNEXIN-5"/>
    <property type="match status" value="1"/>
</dbReference>
<evidence type="ECO:0000256" key="2">
    <source>
        <dbReference type="ARBA" id="ARBA00022448"/>
    </source>
</evidence>